<sequence>MGGGAWCAMMAVTPESRGLNSPRSGGSVGKLAVPRLKGFGGCCSLAFQASESNFSPC</sequence>
<accession>A0AA40G160</accession>
<reference evidence="1" key="1">
    <citation type="submission" date="2021-10" db="EMBL/GenBank/DDBJ databases">
        <title>Melipona bicolor Genome sequencing and assembly.</title>
        <authorList>
            <person name="Araujo N.S."/>
            <person name="Arias M.C."/>
        </authorList>
    </citation>
    <scope>NUCLEOTIDE SEQUENCE</scope>
    <source>
        <strain evidence="1">USP_2M_L1-L4_2017</strain>
        <tissue evidence="1">Whole body</tissue>
    </source>
</reference>
<name>A0AA40G160_9HYME</name>
<comment type="caution">
    <text evidence="1">The sequence shown here is derived from an EMBL/GenBank/DDBJ whole genome shotgun (WGS) entry which is preliminary data.</text>
</comment>
<evidence type="ECO:0000313" key="2">
    <source>
        <dbReference type="Proteomes" id="UP001177670"/>
    </source>
</evidence>
<dbReference type="EMBL" id="JAHYIQ010000009">
    <property type="protein sequence ID" value="KAK1129171.1"/>
    <property type="molecule type" value="Genomic_DNA"/>
</dbReference>
<dbReference type="AlphaFoldDB" id="A0AA40G160"/>
<gene>
    <name evidence="1" type="ORF">K0M31_020301</name>
</gene>
<organism evidence="1 2">
    <name type="scientific">Melipona bicolor</name>
    <dbReference type="NCBI Taxonomy" id="60889"/>
    <lineage>
        <taxon>Eukaryota</taxon>
        <taxon>Metazoa</taxon>
        <taxon>Ecdysozoa</taxon>
        <taxon>Arthropoda</taxon>
        <taxon>Hexapoda</taxon>
        <taxon>Insecta</taxon>
        <taxon>Pterygota</taxon>
        <taxon>Neoptera</taxon>
        <taxon>Endopterygota</taxon>
        <taxon>Hymenoptera</taxon>
        <taxon>Apocrita</taxon>
        <taxon>Aculeata</taxon>
        <taxon>Apoidea</taxon>
        <taxon>Anthophila</taxon>
        <taxon>Apidae</taxon>
        <taxon>Melipona</taxon>
    </lineage>
</organism>
<evidence type="ECO:0000313" key="1">
    <source>
        <dbReference type="EMBL" id="KAK1129171.1"/>
    </source>
</evidence>
<dbReference type="Proteomes" id="UP001177670">
    <property type="component" value="Unassembled WGS sequence"/>
</dbReference>
<keyword evidence="2" id="KW-1185">Reference proteome</keyword>
<proteinExistence type="predicted"/>
<protein>
    <submittedName>
        <fullName evidence="1">Uncharacterized protein</fullName>
    </submittedName>
</protein>